<dbReference type="InterPro" id="IPR038078">
    <property type="entry name" value="PhoU-like_sf"/>
</dbReference>
<evidence type="ECO:0000259" key="2">
    <source>
        <dbReference type="Pfam" id="PF01895"/>
    </source>
</evidence>
<dbReference type="Gene3D" id="1.20.58.220">
    <property type="entry name" value="Phosphate transport system protein phou homolog 2, domain 2"/>
    <property type="match status" value="1"/>
</dbReference>
<evidence type="ECO:0000313" key="3">
    <source>
        <dbReference type="EMBL" id="MBB5913744.1"/>
    </source>
</evidence>
<keyword evidence="1" id="KW-0592">Phosphate transport</keyword>
<evidence type="ECO:0000256" key="1">
    <source>
        <dbReference type="ARBA" id="ARBA00022592"/>
    </source>
</evidence>
<dbReference type="SUPFAM" id="SSF109755">
    <property type="entry name" value="PhoU-like"/>
    <property type="match status" value="1"/>
</dbReference>
<dbReference type="EMBL" id="JACHIT010000001">
    <property type="protein sequence ID" value="MBB5913744.1"/>
    <property type="molecule type" value="Genomic_DNA"/>
</dbReference>
<dbReference type="Proteomes" id="UP000540412">
    <property type="component" value="Unassembled WGS sequence"/>
</dbReference>
<organism evidence="3 4">
    <name type="scientific">Nocardia transvalensis</name>
    <dbReference type="NCBI Taxonomy" id="37333"/>
    <lineage>
        <taxon>Bacteria</taxon>
        <taxon>Bacillati</taxon>
        <taxon>Actinomycetota</taxon>
        <taxon>Actinomycetes</taxon>
        <taxon>Mycobacteriales</taxon>
        <taxon>Nocardiaceae</taxon>
        <taxon>Nocardia</taxon>
    </lineage>
</organism>
<feature type="domain" description="PhoU" evidence="2">
    <location>
        <begin position="16"/>
        <end position="104"/>
    </location>
</feature>
<keyword evidence="1" id="KW-0813">Transport</keyword>
<dbReference type="Pfam" id="PF01895">
    <property type="entry name" value="PhoU"/>
    <property type="match status" value="1"/>
</dbReference>
<reference evidence="3 4" key="1">
    <citation type="submission" date="2020-08" db="EMBL/GenBank/DDBJ databases">
        <title>Sequencing the genomes of 1000 actinobacteria strains.</title>
        <authorList>
            <person name="Klenk H.-P."/>
        </authorList>
    </citation>
    <scope>NUCLEOTIDE SEQUENCE [LARGE SCALE GENOMIC DNA]</scope>
    <source>
        <strain evidence="3 4">DSM 43582</strain>
    </source>
</reference>
<dbReference type="RefSeq" id="WP_040744283.1">
    <property type="nucleotide sequence ID" value="NZ_JACHIT010000001.1"/>
</dbReference>
<dbReference type="InterPro" id="IPR028366">
    <property type="entry name" value="PhoU"/>
</dbReference>
<dbReference type="AlphaFoldDB" id="A0A7W9UHU5"/>
<evidence type="ECO:0000313" key="4">
    <source>
        <dbReference type="Proteomes" id="UP000540412"/>
    </source>
</evidence>
<proteinExistence type="predicted"/>
<keyword evidence="4" id="KW-1185">Reference proteome</keyword>
<dbReference type="GO" id="GO:0030643">
    <property type="term" value="P:intracellular phosphate ion homeostasis"/>
    <property type="evidence" value="ECO:0007669"/>
    <property type="project" value="InterPro"/>
</dbReference>
<dbReference type="PANTHER" id="PTHR42930">
    <property type="entry name" value="PHOSPHATE-SPECIFIC TRANSPORT SYSTEM ACCESSORY PROTEIN PHOU"/>
    <property type="match status" value="1"/>
</dbReference>
<gene>
    <name evidence="3" type="ORF">BJY24_002611</name>
</gene>
<dbReference type="InterPro" id="IPR026022">
    <property type="entry name" value="PhoU_dom"/>
</dbReference>
<name>A0A7W9UHU5_9NOCA</name>
<accession>A0A7W9UHU5</accession>
<dbReference type="GO" id="GO:0006817">
    <property type="term" value="P:phosphate ion transport"/>
    <property type="evidence" value="ECO:0007669"/>
    <property type="project" value="UniProtKB-KW"/>
</dbReference>
<dbReference type="GO" id="GO:0045936">
    <property type="term" value="P:negative regulation of phosphate metabolic process"/>
    <property type="evidence" value="ECO:0007669"/>
    <property type="project" value="InterPro"/>
</dbReference>
<dbReference type="PANTHER" id="PTHR42930:SF3">
    <property type="entry name" value="PHOSPHATE-SPECIFIC TRANSPORT SYSTEM ACCESSORY PROTEIN PHOU"/>
    <property type="match status" value="1"/>
</dbReference>
<protein>
    <submittedName>
        <fullName evidence="3">Phosphate transport system protein</fullName>
    </submittedName>
</protein>
<comment type="caution">
    <text evidence="3">The sequence shown here is derived from an EMBL/GenBank/DDBJ whole genome shotgun (WGS) entry which is preliminary data.</text>
</comment>
<sequence>MRTKFSSELAALTGELARLSELAHEATERTAVAVAEANLTAAYEVFAIDEQLQSLHGACENRAVLLLALEAPVARDLRHVVSAMQIADDLSRMGWLTSRIADSVVHRYPEPVAPPDILALLGRIGQIAVDFAASATRVIAAHGSSTDPDPIVGDDRLSELQHQVLQMVSDPAWAHGSAMAVDLALLVHHYERCADHCVRIGRLIRFYHTGIPLSAQPQEN</sequence>